<evidence type="ECO:0000313" key="3">
    <source>
        <dbReference type="Proteomes" id="UP001642900"/>
    </source>
</evidence>
<dbReference type="EMBL" id="JAAKZF010000040">
    <property type="protein sequence ID" value="NGO53940.1"/>
    <property type="molecule type" value="Genomic_DNA"/>
</dbReference>
<comment type="caution">
    <text evidence="2">The sequence shown here is derived from an EMBL/GenBank/DDBJ whole genome shotgun (WGS) entry which is preliminary data.</text>
</comment>
<reference evidence="2 3" key="1">
    <citation type="submission" date="2020-02" db="EMBL/GenBank/DDBJ databases">
        <title>Genome sequence of strain CCNWXJ40-4.</title>
        <authorList>
            <person name="Gao J."/>
            <person name="Sun J."/>
        </authorList>
    </citation>
    <scope>NUCLEOTIDE SEQUENCE [LARGE SCALE GENOMIC DNA]</scope>
    <source>
        <strain evidence="2 3">CCNWXJ 40-4</strain>
    </source>
</reference>
<feature type="compositionally biased region" description="Basic and acidic residues" evidence="1">
    <location>
        <begin position="39"/>
        <end position="51"/>
    </location>
</feature>
<name>A0A6G4WII7_9HYPH</name>
<evidence type="ECO:0000313" key="2">
    <source>
        <dbReference type="EMBL" id="NGO53940.1"/>
    </source>
</evidence>
<accession>A0A6G4WII7</accession>
<dbReference type="Proteomes" id="UP001642900">
    <property type="component" value="Unassembled WGS sequence"/>
</dbReference>
<evidence type="ECO:0000256" key="1">
    <source>
        <dbReference type="SAM" id="MobiDB-lite"/>
    </source>
</evidence>
<organism evidence="2 3">
    <name type="scientific">Allomesorhizobium camelthorni</name>
    <dbReference type="NCBI Taxonomy" id="475069"/>
    <lineage>
        <taxon>Bacteria</taxon>
        <taxon>Pseudomonadati</taxon>
        <taxon>Pseudomonadota</taxon>
        <taxon>Alphaproteobacteria</taxon>
        <taxon>Hyphomicrobiales</taxon>
        <taxon>Phyllobacteriaceae</taxon>
        <taxon>Allomesorhizobium</taxon>
    </lineage>
</organism>
<dbReference type="RefSeq" id="WP_165031788.1">
    <property type="nucleotide sequence ID" value="NZ_JAAKZF010000040.1"/>
</dbReference>
<gene>
    <name evidence="2" type="ORF">G6N73_22765</name>
</gene>
<feature type="region of interest" description="Disordered" evidence="1">
    <location>
        <begin position="31"/>
        <end position="51"/>
    </location>
</feature>
<proteinExistence type="predicted"/>
<sequence>MKASIFMVAALARIPPSNEAIDASMLPNITAQAASRRPNKPEATEPEQRFT</sequence>
<keyword evidence="3" id="KW-1185">Reference proteome</keyword>
<protein>
    <submittedName>
        <fullName evidence="2">Uncharacterized protein</fullName>
    </submittedName>
</protein>
<dbReference type="AlphaFoldDB" id="A0A6G4WII7"/>